<sequence>MKGRNTVEKVLSLSVERDYTVFYRNREEINVLSDIDVAHLTSIAMIRTWPYVLIMDTTYKTNKYNMPLLEAVGMTPTRKNFTVLSTCHGDLDTVFLNIDSLIEGQIAEIKTTLEMSKLKEKYGAKSNPILKNISNNISHLALKKIWFEIKRAGEINDDLQNKYRHYLRKSHGLPCACELVGRGNKYGSNIENQGITSSHQRCYKFGVARRSLCSIDNPSPLEIAVTKGRRKANSTKRDKSYWEHVSIAHRKIGKSSGLGSGSGSGSSSGPSPSSRRRGCNSGRRNLSSTINSDAPSTPFPFSDNVVGDDNWSTTVLPLYSNVDCTAETLCIGFISDQQHFVQLHMRDGCPLAPIYVGWADHYYELIAEWIRRSCTEYPTQGATHVVIP</sequence>
<keyword evidence="2" id="KW-1185">Reference proteome</keyword>
<name>A0ACC0A976_CATRO</name>
<evidence type="ECO:0000313" key="1">
    <source>
        <dbReference type="EMBL" id="KAI5656507.1"/>
    </source>
</evidence>
<reference evidence="2" key="1">
    <citation type="journal article" date="2023" name="Nat. Plants">
        <title>Single-cell RNA sequencing provides a high-resolution roadmap for understanding the multicellular compartmentation of specialized metabolism.</title>
        <authorList>
            <person name="Sun S."/>
            <person name="Shen X."/>
            <person name="Li Y."/>
            <person name="Li Y."/>
            <person name="Wang S."/>
            <person name="Li R."/>
            <person name="Zhang H."/>
            <person name="Shen G."/>
            <person name="Guo B."/>
            <person name="Wei J."/>
            <person name="Xu J."/>
            <person name="St-Pierre B."/>
            <person name="Chen S."/>
            <person name="Sun C."/>
        </authorList>
    </citation>
    <scope>NUCLEOTIDE SEQUENCE [LARGE SCALE GENOMIC DNA]</scope>
</reference>
<protein>
    <submittedName>
        <fullName evidence="1">Uncharacterized protein</fullName>
    </submittedName>
</protein>
<accession>A0ACC0A976</accession>
<dbReference type="Proteomes" id="UP001060085">
    <property type="component" value="Linkage Group LG06"/>
</dbReference>
<proteinExistence type="predicted"/>
<gene>
    <name evidence="1" type="ORF">M9H77_25300</name>
</gene>
<dbReference type="EMBL" id="CM044706">
    <property type="protein sequence ID" value="KAI5656507.1"/>
    <property type="molecule type" value="Genomic_DNA"/>
</dbReference>
<organism evidence="1 2">
    <name type="scientific">Catharanthus roseus</name>
    <name type="common">Madagascar periwinkle</name>
    <name type="synonym">Vinca rosea</name>
    <dbReference type="NCBI Taxonomy" id="4058"/>
    <lineage>
        <taxon>Eukaryota</taxon>
        <taxon>Viridiplantae</taxon>
        <taxon>Streptophyta</taxon>
        <taxon>Embryophyta</taxon>
        <taxon>Tracheophyta</taxon>
        <taxon>Spermatophyta</taxon>
        <taxon>Magnoliopsida</taxon>
        <taxon>eudicotyledons</taxon>
        <taxon>Gunneridae</taxon>
        <taxon>Pentapetalae</taxon>
        <taxon>asterids</taxon>
        <taxon>lamiids</taxon>
        <taxon>Gentianales</taxon>
        <taxon>Apocynaceae</taxon>
        <taxon>Rauvolfioideae</taxon>
        <taxon>Vinceae</taxon>
        <taxon>Catharanthinae</taxon>
        <taxon>Catharanthus</taxon>
    </lineage>
</organism>
<comment type="caution">
    <text evidence="1">The sequence shown here is derived from an EMBL/GenBank/DDBJ whole genome shotgun (WGS) entry which is preliminary data.</text>
</comment>
<evidence type="ECO:0000313" key="2">
    <source>
        <dbReference type="Proteomes" id="UP001060085"/>
    </source>
</evidence>